<evidence type="ECO:0000313" key="6">
    <source>
        <dbReference type="EMBL" id="TKS56040.1"/>
    </source>
</evidence>
<gene>
    <name evidence="6" type="ORF">FCN74_08420</name>
</gene>
<accession>A0A4U5TPJ4</accession>
<dbReference type="PRINTS" id="PR00039">
    <property type="entry name" value="HTHLYSR"/>
</dbReference>
<dbReference type="PANTHER" id="PTHR30126:SF5">
    <property type="entry name" value="HTH-TYPE TRANSCRIPTIONAL ACTIVATOR CMPR"/>
    <property type="match status" value="1"/>
</dbReference>
<evidence type="ECO:0000256" key="1">
    <source>
        <dbReference type="ARBA" id="ARBA00009437"/>
    </source>
</evidence>
<evidence type="ECO:0000256" key="3">
    <source>
        <dbReference type="ARBA" id="ARBA00023125"/>
    </source>
</evidence>
<evidence type="ECO:0000256" key="4">
    <source>
        <dbReference type="ARBA" id="ARBA00023163"/>
    </source>
</evidence>
<dbReference type="InterPro" id="IPR036388">
    <property type="entry name" value="WH-like_DNA-bd_sf"/>
</dbReference>
<dbReference type="InterPro" id="IPR036390">
    <property type="entry name" value="WH_DNA-bd_sf"/>
</dbReference>
<evidence type="ECO:0000256" key="2">
    <source>
        <dbReference type="ARBA" id="ARBA00023015"/>
    </source>
</evidence>
<protein>
    <submittedName>
        <fullName evidence="6">LysR family transcriptional regulator</fullName>
    </submittedName>
</protein>
<dbReference type="AlphaFoldDB" id="A0A4U5TPJ4"/>
<keyword evidence="2" id="KW-0805">Transcription regulation</keyword>
<dbReference type="RefSeq" id="WP_138932154.1">
    <property type="nucleotide sequence ID" value="NZ_SWMU01000003.1"/>
</dbReference>
<dbReference type="Proteomes" id="UP000306552">
    <property type="component" value="Unassembled WGS sequence"/>
</dbReference>
<keyword evidence="4" id="KW-0804">Transcription</keyword>
<comment type="caution">
    <text evidence="6">The sequence shown here is derived from an EMBL/GenBank/DDBJ whole genome shotgun (WGS) entry which is preliminary data.</text>
</comment>
<evidence type="ECO:0000313" key="7">
    <source>
        <dbReference type="Proteomes" id="UP000306552"/>
    </source>
</evidence>
<dbReference type="OrthoDB" id="9785745at2"/>
<dbReference type="Pfam" id="PF03466">
    <property type="entry name" value="LysR_substrate"/>
    <property type="match status" value="1"/>
</dbReference>
<dbReference type="EMBL" id="SWMU01000003">
    <property type="protein sequence ID" value="TKS56040.1"/>
    <property type="molecule type" value="Genomic_DNA"/>
</dbReference>
<dbReference type="PANTHER" id="PTHR30126">
    <property type="entry name" value="HTH-TYPE TRANSCRIPTIONAL REGULATOR"/>
    <property type="match status" value="1"/>
</dbReference>
<dbReference type="GO" id="GO:0000976">
    <property type="term" value="F:transcription cis-regulatory region binding"/>
    <property type="evidence" value="ECO:0007669"/>
    <property type="project" value="TreeGrafter"/>
</dbReference>
<reference evidence="6 7" key="1">
    <citation type="submission" date="2019-04" db="EMBL/GenBank/DDBJ databases">
        <title>Psychroflexus halotolerans sp. nov., isolated from a marine solar saltern.</title>
        <authorList>
            <person name="Feng X."/>
        </authorList>
    </citation>
    <scope>NUCLEOTIDE SEQUENCE [LARGE SCALE GENOMIC DNA]</scope>
    <source>
        <strain evidence="6 7">WDS2C27</strain>
    </source>
</reference>
<dbReference type="InterPro" id="IPR005119">
    <property type="entry name" value="LysR_subst-bd"/>
</dbReference>
<evidence type="ECO:0000259" key="5">
    <source>
        <dbReference type="PROSITE" id="PS50931"/>
    </source>
</evidence>
<keyword evidence="3" id="KW-0238">DNA-binding</keyword>
<name>A0A4U5TPJ4_9FLAO</name>
<dbReference type="SUPFAM" id="SSF46785">
    <property type="entry name" value="Winged helix' DNA-binding domain"/>
    <property type="match status" value="1"/>
</dbReference>
<dbReference type="Gene3D" id="3.40.190.290">
    <property type="match status" value="1"/>
</dbReference>
<dbReference type="GO" id="GO:0003700">
    <property type="term" value="F:DNA-binding transcription factor activity"/>
    <property type="evidence" value="ECO:0007669"/>
    <property type="project" value="InterPro"/>
</dbReference>
<feature type="domain" description="HTH lysR-type" evidence="5">
    <location>
        <begin position="1"/>
        <end position="60"/>
    </location>
</feature>
<organism evidence="6 7">
    <name type="scientific">Mesohalobacter halotolerans</name>
    <dbReference type="NCBI Taxonomy" id="1883405"/>
    <lineage>
        <taxon>Bacteria</taxon>
        <taxon>Pseudomonadati</taxon>
        <taxon>Bacteroidota</taxon>
        <taxon>Flavobacteriia</taxon>
        <taxon>Flavobacteriales</taxon>
        <taxon>Flavobacteriaceae</taxon>
        <taxon>Mesohalobacter</taxon>
    </lineage>
</organism>
<dbReference type="PROSITE" id="PS50931">
    <property type="entry name" value="HTH_LYSR"/>
    <property type="match status" value="1"/>
</dbReference>
<comment type="similarity">
    <text evidence="1">Belongs to the LysR transcriptional regulatory family.</text>
</comment>
<dbReference type="InterPro" id="IPR000847">
    <property type="entry name" value="LysR_HTH_N"/>
</dbReference>
<proteinExistence type="inferred from homology"/>
<dbReference type="Pfam" id="PF00126">
    <property type="entry name" value="HTH_1"/>
    <property type="match status" value="1"/>
</dbReference>
<keyword evidence="7" id="KW-1185">Reference proteome</keyword>
<sequence>MNYTLHQLQVFVKVAELKSVTKASEALHLSQPAVSIQLKNLQDQFEIPLIEVIGRQIHITEFGHEIVESSKKILKEVNDINYKTLAFKGQLVGQLKISVVSTGKYVMPYFLNEFVNEHPGIELNMDVTNKLKVVKSLEDNAVDFALVSTLPSHIDVKSEPLMPNTLLWVANQDYDFQYKNNLNALKKVPLIFREYGSATRHAMETYMKSYDFPVGKRLELTSNEAVKQAVIAGLGVSLMPIIGLKNALLNNIVKVVPSKKCPITTEWNLIWLKSKKLSPVAQAYLDFIKKEKHDIIDNKFNWYEDYISSL</sequence>
<dbReference type="Gene3D" id="1.10.10.10">
    <property type="entry name" value="Winged helix-like DNA-binding domain superfamily/Winged helix DNA-binding domain"/>
    <property type="match status" value="1"/>
</dbReference>
<dbReference type="SUPFAM" id="SSF53850">
    <property type="entry name" value="Periplasmic binding protein-like II"/>
    <property type="match status" value="1"/>
</dbReference>